<dbReference type="EMBL" id="LFND01000002">
    <property type="protein sequence ID" value="KMQ65806.1"/>
    <property type="molecule type" value="Genomic_DNA"/>
</dbReference>
<dbReference type="STRING" id="558151.ACM46_08110"/>
<keyword evidence="2" id="KW-1185">Reference proteome</keyword>
<evidence type="ECO:0000313" key="1">
    <source>
        <dbReference type="EMBL" id="KMQ65806.1"/>
    </source>
</evidence>
<name>A0A0J7IIJ6_9FLAO</name>
<dbReference type="AlphaFoldDB" id="A0A0J7IIJ6"/>
<protein>
    <submittedName>
        <fullName evidence="1">Uncharacterized protein</fullName>
    </submittedName>
</protein>
<accession>A0A0J7IIJ6</accession>
<sequence>MLPQEKGRFCSSCSKCVIDFTEKKPEEIESIFKERQEENICGRFYNYQLGSKTEKSEKLKRRFLKSIPLNFQNNRIALSIISIILFLTGCSKPKEEACATTTGVVVMEEDSLLTNDQYVMGEMKIENDSVAKIHQKDSLKSKHQKKIEK</sequence>
<dbReference type="Proteomes" id="UP000036261">
    <property type="component" value="Unassembled WGS sequence"/>
</dbReference>
<gene>
    <name evidence="1" type="ORF">ACM46_08110</name>
</gene>
<proteinExistence type="predicted"/>
<reference evidence="1 2" key="1">
    <citation type="journal article" date="2013" name="Int. J. Syst. Evol. Microbiol.">
        <title>Chryseobacterium angstadtii sp. nov., isolated from a newt tank.</title>
        <authorList>
            <person name="Kirk K.E."/>
            <person name="Hoffman J.A."/>
            <person name="Smith K.A."/>
            <person name="Strahan B.L."/>
            <person name="Failor K.C."/>
            <person name="Krebs J.E."/>
            <person name="Gale A.N."/>
            <person name="Do T.D."/>
            <person name="Sontag T.C."/>
            <person name="Batties A.M."/>
            <person name="Mistiszyn K."/>
            <person name="Newman J.D."/>
        </authorList>
    </citation>
    <scope>NUCLEOTIDE SEQUENCE [LARGE SCALE GENOMIC DNA]</scope>
    <source>
        <strain evidence="1 2">KM</strain>
    </source>
</reference>
<evidence type="ECO:0000313" key="2">
    <source>
        <dbReference type="Proteomes" id="UP000036261"/>
    </source>
</evidence>
<organism evidence="1 2">
    <name type="scientific">Chryseobacterium angstadtii</name>
    <dbReference type="NCBI Taxonomy" id="558151"/>
    <lineage>
        <taxon>Bacteria</taxon>
        <taxon>Pseudomonadati</taxon>
        <taxon>Bacteroidota</taxon>
        <taxon>Flavobacteriia</taxon>
        <taxon>Flavobacteriales</taxon>
        <taxon>Weeksellaceae</taxon>
        <taxon>Chryseobacterium group</taxon>
        <taxon>Chryseobacterium</taxon>
    </lineage>
</organism>
<comment type="caution">
    <text evidence="1">The sequence shown here is derived from an EMBL/GenBank/DDBJ whole genome shotgun (WGS) entry which is preliminary data.</text>
</comment>
<dbReference type="PATRIC" id="fig|558151.6.peg.1703"/>